<dbReference type="Pfam" id="PF02272">
    <property type="entry name" value="DHHA1"/>
    <property type="match status" value="1"/>
</dbReference>
<gene>
    <name evidence="2" type="ORF">KDN34_05695</name>
</gene>
<dbReference type="InterPro" id="IPR038763">
    <property type="entry name" value="DHH_sf"/>
</dbReference>
<feature type="domain" description="DHHA1" evidence="1">
    <location>
        <begin position="230"/>
        <end position="317"/>
    </location>
</feature>
<keyword evidence="3" id="KW-1185">Reference proteome</keyword>
<dbReference type="InterPro" id="IPR003156">
    <property type="entry name" value="DHHA1_dom"/>
</dbReference>
<proteinExistence type="predicted"/>
<dbReference type="RefSeq" id="WP_212595940.1">
    <property type="nucleotide sequence ID" value="NZ_CP073587.1"/>
</dbReference>
<organism evidence="2 3">
    <name type="scientific">Shewanella yunxiaonensis</name>
    <dbReference type="NCBI Taxonomy" id="2829809"/>
    <lineage>
        <taxon>Bacteria</taxon>
        <taxon>Pseudomonadati</taxon>
        <taxon>Pseudomonadota</taxon>
        <taxon>Gammaproteobacteria</taxon>
        <taxon>Alteromonadales</taxon>
        <taxon>Shewanellaceae</taxon>
        <taxon>Shewanella</taxon>
    </lineage>
</organism>
<dbReference type="EMBL" id="CP073587">
    <property type="protein sequence ID" value="QUN06935.1"/>
    <property type="molecule type" value="Genomic_DNA"/>
</dbReference>
<dbReference type="SUPFAM" id="SSF64182">
    <property type="entry name" value="DHH phosphoesterases"/>
    <property type="match status" value="1"/>
</dbReference>
<reference evidence="2 3" key="1">
    <citation type="submission" date="2021-04" db="EMBL/GenBank/DDBJ databases">
        <title>Novel species identification of genus Shewanella.</title>
        <authorList>
            <person name="Liu G."/>
        </authorList>
    </citation>
    <scope>NUCLEOTIDE SEQUENCE [LARGE SCALE GENOMIC DNA]</scope>
    <source>
        <strain evidence="2 3">FJAT-54481</strain>
    </source>
</reference>
<accession>A0ABX7YX88</accession>
<sequence>MHYDVFNGDADGILSLVQLRLAEPKDAVLVTGVKRDIVLLKNVKAAVGDTVQVLDISMEKNLPALKDLLANGIPISYIDHHRTGDIPDSPLLAVHIDLAPDTCTALIVNKLLNGQFQQWAIAAAFGDNMVTAANQLAAVEHLNEDDIVFLQELGTLVNYNGYGSSIEDLHISPDTLFHQLVMYRSPLELRENPSSPFYKLQAAYQADMANLEALSPVHDDHTLIMYQLPDAPWAKRVSGVMGNALANDNPDKAVAVVTNNADGTLMISLRAPINNRQGAGDICSQFATGGGRAAAAGINSLPSDKLSDFSHSVISFYRKD</sequence>
<dbReference type="Proteomes" id="UP000679575">
    <property type="component" value="Chromosome"/>
</dbReference>
<evidence type="ECO:0000259" key="1">
    <source>
        <dbReference type="Pfam" id="PF02272"/>
    </source>
</evidence>
<name>A0ABX7YX88_9GAMM</name>
<protein>
    <submittedName>
        <fullName evidence="2">DHH family phosphoesterase</fullName>
    </submittedName>
</protein>
<evidence type="ECO:0000313" key="3">
    <source>
        <dbReference type="Proteomes" id="UP000679575"/>
    </source>
</evidence>
<evidence type="ECO:0000313" key="2">
    <source>
        <dbReference type="EMBL" id="QUN06935.1"/>
    </source>
</evidence>